<evidence type="ECO:0000313" key="2">
    <source>
        <dbReference type="Proteomes" id="UP001243846"/>
    </source>
</evidence>
<organism evidence="1 2">
    <name type="scientific">Paracoccus cavernae</name>
    <dbReference type="NCBI Taxonomy" id="1571207"/>
    <lineage>
        <taxon>Bacteria</taxon>
        <taxon>Pseudomonadati</taxon>
        <taxon>Pseudomonadota</taxon>
        <taxon>Alphaproteobacteria</taxon>
        <taxon>Rhodobacterales</taxon>
        <taxon>Paracoccaceae</taxon>
        <taxon>Paracoccus</taxon>
    </lineage>
</organism>
<proteinExistence type="predicted"/>
<reference evidence="2" key="1">
    <citation type="journal article" date="2019" name="Int. J. Syst. Evol. Microbiol.">
        <title>The Global Catalogue of Microorganisms (GCM) 10K type strain sequencing project: providing services to taxonomists for standard genome sequencing and annotation.</title>
        <authorList>
            <consortium name="The Broad Institute Genomics Platform"/>
            <consortium name="The Broad Institute Genome Sequencing Center for Infectious Disease"/>
            <person name="Wu L."/>
            <person name="Ma J."/>
        </authorList>
    </citation>
    <scope>NUCLEOTIDE SEQUENCE [LARGE SCALE GENOMIC DNA]</scope>
    <source>
        <strain evidence="2">CECT 8482</strain>
    </source>
</reference>
<evidence type="ECO:0000313" key="1">
    <source>
        <dbReference type="EMBL" id="MDN3713529.1"/>
    </source>
</evidence>
<gene>
    <name evidence="1" type="ORF">QWZ10_20530</name>
</gene>
<comment type="caution">
    <text evidence="1">The sequence shown here is derived from an EMBL/GenBank/DDBJ whole genome shotgun (WGS) entry which is preliminary data.</text>
</comment>
<dbReference type="Proteomes" id="UP001243846">
    <property type="component" value="Unassembled WGS sequence"/>
</dbReference>
<accession>A0ABT8DE68</accession>
<dbReference type="EMBL" id="JAUFRC010000001">
    <property type="protein sequence ID" value="MDN3713529.1"/>
    <property type="molecule type" value="Genomic_DNA"/>
</dbReference>
<protein>
    <submittedName>
        <fullName evidence="1">Uncharacterized protein</fullName>
    </submittedName>
</protein>
<sequence length="58" mass="6065">MIGMGMGDQGALDRADRVDEEIAKRAIKAFGARVQNLFGADHLGVPLRLTDGGGIILG</sequence>
<keyword evidence="2" id="KW-1185">Reference proteome</keyword>
<name>A0ABT8DE68_9RHOB</name>